<dbReference type="InterPro" id="IPR000086">
    <property type="entry name" value="NUDIX_hydrolase_dom"/>
</dbReference>
<feature type="compositionally biased region" description="Low complexity" evidence="9">
    <location>
        <begin position="285"/>
        <end position="305"/>
    </location>
</feature>
<keyword evidence="6" id="KW-0378">Hydrolase</keyword>
<dbReference type="FunFam" id="3.90.79.10:FF:000003">
    <property type="entry name" value="M7GpppN-mRNA hydrolase isoform 2"/>
    <property type="match status" value="1"/>
</dbReference>
<feature type="region of interest" description="Disordered" evidence="9">
    <location>
        <begin position="450"/>
        <end position="471"/>
    </location>
</feature>
<keyword evidence="8" id="KW-0464">Manganese</keyword>
<feature type="region of interest" description="Disordered" evidence="9">
    <location>
        <begin position="759"/>
        <end position="832"/>
    </location>
</feature>
<dbReference type="GO" id="GO:0030145">
    <property type="term" value="F:manganese ion binding"/>
    <property type="evidence" value="ECO:0007669"/>
    <property type="project" value="InterPro"/>
</dbReference>
<feature type="compositionally biased region" description="Low complexity" evidence="9">
    <location>
        <begin position="780"/>
        <end position="828"/>
    </location>
</feature>
<evidence type="ECO:0000256" key="4">
    <source>
        <dbReference type="ARBA" id="ARBA00022490"/>
    </source>
</evidence>
<evidence type="ECO:0000256" key="8">
    <source>
        <dbReference type="ARBA" id="ARBA00023211"/>
    </source>
</evidence>
<keyword evidence="4" id="KW-0963">Cytoplasm</keyword>
<feature type="region of interest" description="Disordered" evidence="9">
    <location>
        <begin position="650"/>
        <end position="743"/>
    </location>
</feature>
<dbReference type="InterPro" id="IPR020084">
    <property type="entry name" value="NUDIX_hydrolase_CS"/>
</dbReference>
<keyword evidence="5" id="KW-0479">Metal-binding</keyword>
<evidence type="ECO:0000256" key="6">
    <source>
        <dbReference type="ARBA" id="ARBA00022801"/>
    </source>
</evidence>
<evidence type="ECO:0000313" key="12">
    <source>
        <dbReference type="Proteomes" id="UP000245946"/>
    </source>
</evidence>
<accession>A0A316ZJG0</accession>
<dbReference type="InterPro" id="IPR044099">
    <property type="entry name" value="Dcp2_NUDIX"/>
</dbReference>
<dbReference type="GO" id="GO:0000290">
    <property type="term" value="P:deadenylation-dependent decapping of nuclear-transcribed mRNA"/>
    <property type="evidence" value="ECO:0007669"/>
    <property type="project" value="InterPro"/>
</dbReference>
<evidence type="ECO:0000256" key="9">
    <source>
        <dbReference type="SAM" id="MobiDB-lite"/>
    </source>
</evidence>
<dbReference type="SUPFAM" id="SSF55811">
    <property type="entry name" value="Nudix"/>
    <property type="match status" value="1"/>
</dbReference>
<feature type="compositionally biased region" description="Low complexity" evidence="9">
    <location>
        <begin position="650"/>
        <end position="694"/>
    </location>
</feature>
<feature type="compositionally biased region" description="Low complexity" evidence="9">
    <location>
        <begin position="591"/>
        <end position="600"/>
    </location>
</feature>
<dbReference type="GeneID" id="37268020"/>
<dbReference type="SUPFAM" id="SSF140586">
    <property type="entry name" value="Dcp2 domain-like"/>
    <property type="match status" value="1"/>
</dbReference>
<dbReference type="InterPro" id="IPR015797">
    <property type="entry name" value="NUDIX_hydrolase-like_dom_sf"/>
</dbReference>
<dbReference type="PANTHER" id="PTHR23114:SF17">
    <property type="entry name" value="M7GPPPN-MRNA HYDROLASE"/>
    <property type="match status" value="1"/>
</dbReference>
<feature type="region of interest" description="Disordered" evidence="9">
    <location>
        <begin position="532"/>
        <end position="555"/>
    </location>
</feature>
<feature type="domain" description="Nudix hydrolase" evidence="10">
    <location>
        <begin position="116"/>
        <end position="245"/>
    </location>
</feature>
<dbReference type="Gene3D" id="1.10.10.1050">
    <property type="entry name" value="Dcp2, box A domain"/>
    <property type="match status" value="1"/>
</dbReference>
<dbReference type="PANTHER" id="PTHR23114">
    <property type="entry name" value="M7GPPPN-MRNA HYDROLASE"/>
    <property type="match status" value="1"/>
</dbReference>
<proteinExistence type="inferred from homology"/>
<evidence type="ECO:0000256" key="1">
    <source>
        <dbReference type="ARBA" id="ARBA00001936"/>
    </source>
</evidence>
<dbReference type="Proteomes" id="UP000245946">
    <property type="component" value="Unassembled WGS sequence"/>
</dbReference>
<comment type="similarity">
    <text evidence="3">Belongs to the Nudix hydrolase family. DCP2 subfamily.</text>
</comment>
<keyword evidence="12" id="KW-1185">Reference proteome</keyword>
<dbReference type="CDD" id="cd03672">
    <property type="entry name" value="NUDIX_Dcp2p_Nudt20"/>
    <property type="match status" value="1"/>
</dbReference>
<dbReference type="STRING" id="58919.A0A316ZJG0"/>
<feature type="region of interest" description="Disordered" evidence="9">
    <location>
        <begin position="282"/>
        <end position="328"/>
    </location>
</feature>
<dbReference type="PROSITE" id="PS00893">
    <property type="entry name" value="NUDIX_BOX"/>
    <property type="match status" value="1"/>
</dbReference>
<organism evidence="11 12">
    <name type="scientific">Tilletiopsis washingtonensis</name>
    <dbReference type="NCBI Taxonomy" id="58919"/>
    <lineage>
        <taxon>Eukaryota</taxon>
        <taxon>Fungi</taxon>
        <taxon>Dikarya</taxon>
        <taxon>Basidiomycota</taxon>
        <taxon>Ustilaginomycotina</taxon>
        <taxon>Exobasidiomycetes</taxon>
        <taxon>Entylomatales</taxon>
        <taxon>Entylomatales incertae sedis</taxon>
        <taxon>Tilletiopsis</taxon>
    </lineage>
</organism>
<comment type="cofactor">
    <cofactor evidence="1">
        <name>Mn(2+)</name>
        <dbReference type="ChEBI" id="CHEBI:29035"/>
    </cofactor>
</comment>
<dbReference type="Pfam" id="PF00293">
    <property type="entry name" value="NUDIX"/>
    <property type="match status" value="1"/>
</dbReference>
<evidence type="ECO:0000313" key="11">
    <source>
        <dbReference type="EMBL" id="PWO00486.1"/>
    </source>
</evidence>
<keyword evidence="7" id="KW-0694">RNA-binding</keyword>
<reference evidence="11 12" key="1">
    <citation type="journal article" date="2018" name="Mol. Biol. Evol.">
        <title>Broad Genomic Sampling Reveals a Smut Pathogenic Ancestry of the Fungal Clade Ustilaginomycotina.</title>
        <authorList>
            <person name="Kijpornyongpan T."/>
            <person name="Mondo S.J."/>
            <person name="Barry K."/>
            <person name="Sandor L."/>
            <person name="Lee J."/>
            <person name="Lipzen A."/>
            <person name="Pangilinan J."/>
            <person name="LaButti K."/>
            <person name="Hainaut M."/>
            <person name="Henrissat B."/>
            <person name="Grigoriev I.V."/>
            <person name="Spatafora J.W."/>
            <person name="Aime M.C."/>
        </authorList>
    </citation>
    <scope>NUCLEOTIDE SEQUENCE [LARGE SCALE GENOMIC DNA]</scope>
    <source>
        <strain evidence="11 12">MCA 4186</strain>
    </source>
</reference>
<dbReference type="AlphaFoldDB" id="A0A316ZJG0"/>
<feature type="compositionally biased region" description="Low complexity" evidence="9">
    <location>
        <begin position="759"/>
        <end position="770"/>
    </location>
</feature>
<feature type="compositionally biased region" description="Basic and acidic residues" evidence="9">
    <location>
        <begin position="453"/>
        <end position="471"/>
    </location>
</feature>
<evidence type="ECO:0000259" key="10">
    <source>
        <dbReference type="PROSITE" id="PS51462"/>
    </source>
</evidence>
<sequence>MVLRSAPAASHYADLSFEDILEELSSRFIINLPAEELSSIERICFQVEQAHWFYEDFLRPLNPSLPSLSLRRFSAQLLHTSARSVPLIQRYVAGAAGAAGDAALQLAFEEFMRYKTRVPVCGVVLVNRTWDKCLLVKGWKSSAAWGFPKGKINQNESERDCAVREVLEETGFDCGHLLPSESSDYMDLTMREQRIRLYIVPGVEETTKFETLTRKEISKIAWFKLSDLPTWKKDKQPAAGLGGKFYMVSPFVGRLRGWVSEHRKLPSGTAAAAAAAGSSPLPVHAKAAPASSSPPKQLAASSSQARPKTPTAPKALRAPADAPTGPRADRIKARAADNAAPHPQPPAPLFADTSALFPFSSAAAAAPPAPPPVEAPSAAGLRALLGMGSSSSASASEPAPLLNAARAGDEAHRPRGEGLNGVGAQMIDDAGDARSRQLLELLRGPAAPLADAAAHDGARAQAEEQAPLDERERGTAALLAALNIGSGAGERIVATSSATAGPSQTRRRPSHNREPSALLTLLRGDAASAGDALEGRPLGLGNADSPLPAPRAKNTAHAQSLLKLISPAHGSFSVPSSAAAHVDEEHASSFAAQQAQPQQQTYGDKNEDRSRQHEALLAGLLNAQAPARAVEAPSDAQARDLLALLSASAPAPPHASYVSPTHAHAHAAHPPSYPAAAAPQSQGQLQGSQLLATLNGAPGPQMHAHQSPTSAQHYQQQPQQMHMPMHSHVHHMQMQQMQSAEAEMLARAAREYRFPPLPQAQLAQQQQQQQQPPPPPPVRVQPASQPSSQGAAPNGQGQGGLLALLNAPRSPAAESQAQQQQAQPPGSSLHAFSGAASHLHLGASVVPPPWATAPFGAAVPHLLPPGYAAPPPQAFFGLPSPQQQHLMQHPLPPPPHWVQAQLMRAQQGAPAPAQAQAPY</sequence>
<dbReference type="EMBL" id="KZ819285">
    <property type="protein sequence ID" value="PWO00486.1"/>
    <property type="molecule type" value="Genomic_DNA"/>
</dbReference>
<protein>
    <submittedName>
        <fullName evidence="11">DCP2-domain-containing protein</fullName>
    </submittedName>
</protein>
<evidence type="ECO:0000256" key="7">
    <source>
        <dbReference type="ARBA" id="ARBA00022884"/>
    </source>
</evidence>
<evidence type="ECO:0000256" key="5">
    <source>
        <dbReference type="ARBA" id="ARBA00022723"/>
    </source>
</evidence>
<evidence type="ECO:0000256" key="3">
    <source>
        <dbReference type="ARBA" id="ARBA00005279"/>
    </source>
</evidence>
<dbReference type="InterPro" id="IPR007722">
    <property type="entry name" value="DCP2_BoxA"/>
</dbReference>
<comment type="subcellular location">
    <subcellularLocation>
        <location evidence="2">Cytoplasm</location>
    </subcellularLocation>
</comment>
<feature type="compositionally biased region" description="Low complexity" evidence="9">
    <location>
        <begin position="712"/>
        <end position="724"/>
    </location>
</feature>
<dbReference type="SMART" id="SM01125">
    <property type="entry name" value="DCP2"/>
    <property type="match status" value="1"/>
</dbReference>
<dbReference type="PROSITE" id="PS51462">
    <property type="entry name" value="NUDIX"/>
    <property type="match status" value="1"/>
</dbReference>
<feature type="region of interest" description="Disordered" evidence="9">
    <location>
        <begin position="573"/>
        <end position="610"/>
    </location>
</feature>
<feature type="compositionally biased region" description="Low complexity" evidence="9">
    <location>
        <begin position="732"/>
        <end position="743"/>
    </location>
</feature>
<name>A0A316ZJG0_9BASI</name>
<evidence type="ECO:0000256" key="2">
    <source>
        <dbReference type="ARBA" id="ARBA00004496"/>
    </source>
</evidence>
<dbReference type="GO" id="GO:0000184">
    <property type="term" value="P:nuclear-transcribed mRNA catabolic process, nonsense-mediated decay"/>
    <property type="evidence" value="ECO:0007669"/>
    <property type="project" value="InterPro"/>
</dbReference>
<dbReference type="OrthoDB" id="18996at2759"/>
<dbReference type="Pfam" id="PF05026">
    <property type="entry name" value="DCP2"/>
    <property type="match status" value="1"/>
</dbReference>
<gene>
    <name evidence="11" type="ORF">FA09DRAFT_304656</name>
</gene>
<dbReference type="GO" id="GO:0140933">
    <property type="term" value="F:5'-(N(7)-methylguanosine 5'-triphospho)-[mRNA] hydrolase activity"/>
    <property type="evidence" value="ECO:0007669"/>
    <property type="project" value="InterPro"/>
</dbReference>
<dbReference type="Gene3D" id="3.90.79.10">
    <property type="entry name" value="Nucleoside Triphosphate Pyrophosphohydrolase"/>
    <property type="match status" value="1"/>
</dbReference>
<dbReference type="GO" id="GO:0000932">
    <property type="term" value="C:P-body"/>
    <property type="evidence" value="ECO:0007669"/>
    <property type="project" value="TreeGrafter"/>
</dbReference>
<dbReference type="GO" id="GO:0003723">
    <property type="term" value="F:RNA binding"/>
    <property type="evidence" value="ECO:0007669"/>
    <property type="project" value="UniProtKB-KW"/>
</dbReference>
<dbReference type="InterPro" id="IPR036189">
    <property type="entry name" value="DCP2_BoxA_sf"/>
</dbReference>
<dbReference type="RefSeq" id="XP_025600764.1">
    <property type="nucleotide sequence ID" value="XM_025740474.1"/>
</dbReference>